<feature type="compositionally biased region" description="Basic and acidic residues" evidence="1">
    <location>
        <begin position="362"/>
        <end position="375"/>
    </location>
</feature>
<keyword evidence="2" id="KW-0732">Signal</keyword>
<dbReference type="RefSeq" id="XP_815408.1">
    <property type="nucleotide sequence ID" value="XM_810315.1"/>
</dbReference>
<evidence type="ECO:0000256" key="1">
    <source>
        <dbReference type="SAM" id="MobiDB-lite"/>
    </source>
</evidence>
<name>Q4DM14_TRYCC</name>
<feature type="compositionally biased region" description="Basic and acidic residues" evidence="1">
    <location>
        <begin position="231"/>
        <end position="251"/>
    </location>
</feature>
<feature type="compositionally biased region" description="Polar residues" evidence="1">
    <location>
        <begin position="334"/>
        <end position="350"/>
    </location>
</feature>
<sequence length="441" mass="45373">MMAMMMTGRVLLVCALCVLWCGAGWVYAREFENNAVGGCMASGVLGMRTLYLSSGCNKTTPTLPLRSAFFIDAIQAEERELKDISQESNSLGSVSIPPPPPLPAPETLEAPPPLGASVSEASGRSEVGPASQADGDGGGGGSSRISHGDKHPILKVSGLVDKSTSSTTNDGDGLKNTDVESATQKDNSSGTDEQAGKALDLPILPTVQNPEVLHSDKNKIPPNTQEATNVEARDNGASEGRTGESDVHAKDSSSVSSAKSKPTGKPSLPVQPTGQSPPTAAGDTRNSTQTNEKTTTSGIGTDSEAPKPYSKNDVAEQYDEDRDPSDLIRGANTGHPTDTASSPISTSGNGDFQGMANENGDNPERHNPRETHDDPEVGNVNVGPKASQPAPETVKTVTAQTNDTVKPGDSDGSTAASHTTSPLLLLLLLVACAAAAAVVAA</sequence>
<feature type="compositionally biased region" description="Pro residues" evidence="1">
    <location>
        <begin position="96"/>
        <end position="114"/>
    </location>
</feature>
<feature type="chain" id="PRO_5004236686" evidence="2">
    <location>
        <begin position="29"/>
        <end position="441"/>
    </location>
</feature>
<gene>
    <name evidence="3" type="ORF">Tc00.1047053511613.40</name>
</gene>
<dbReference type="AlphaFoldDB" id="Q4DM14"/>
<evidence type="ECO:0000256" key="2">
    <source>
        <dbReference type="SAM" id="SignalP"/>
    </source>
</evidence>
<protein>
    <submittedName>
        <fullName evidence="3">Mucin-associated surface protein (MASP), putative</fullName>
    </submittedName>
</protein>
<keyword evidence="4" id="KW-1185">Reference proteome</keyword>
<accession>Q4DM14</accession>
<feature type="region of interest" description="Disordered" evidence="1">
    <location>
        <begin position="83"/>
        <end position="418"/>
    </location>
</feature>
<evidence type="ECO:0000313" key="4">
    <source>
        <dbReference type="Proteomes" id="UP000002296"/>
    </source>
</evidence>
<dbReference type="Proteomes" id="UP000002296">
    <property type="component" value="Unassembled WGS sequence"/>
</dbReference>
<feature type="signal peptide" evidence="2">
    <location>
        <begin position="1"/>
        <end position="28"/>
    </location>
</feature>
<proteinExistence type="predicted"/>
<organism evidence="3 4">
    <name type="scientific">Trypanosoma cruzi (strain CL Brener)</name>
    <dbReference type="NCBI Taxonomy" id="353153"/>
    <lineage>
        <taxon>Eukaryota</taxon>
        <taxon>Discoba</taxon>
        <taxon>Euglenozoa</taxon>
        <taxon>Kinetoplastea</taxon>
        <taxon>Metakinetoplastina</taxon>
        <taxon>Trypanosomatida</taxon>
        <taxon>Trypanosomatidae</taxon>
        <taxon>Trypanosoma</taxon>
        <taxon>Schizotrypanum</taxon>
    </lineage>
</organism>
<dbReference type="EMBL" id="AAHK01000341">
    <property type="protein sequence ID" value="EAN93557.1"/>
    <property type="molecule type" value="Genomic_DNA"/>
</dbReference>
<dbReference type="PaxDb" id="353153-Q4DM14"/>
<dbReference type="KEGG" id="tcr:511613.40"/>
<reference evidence="3 4" key="1">
    <citation type="journal article" date="2005" name="Science">
        <title>The genome sequence of Trypanosoma cruzi, etiologic agent of Chagas disease.</title>
        <authorList>
            <person name="El-Sayed N.M."/>
            <person name="Myler P.J."/>
            <person name="Bartholomeu D.C."/>
            <person name="Nilsson D."/>
            <person name="Aggarwal G."/>
            <person name="Tran A.N."/>
            <person name="Ghedin E."/>
            <person name="Worthey E.A."/>
            <person name="Delcher A.L."/>
            <person name="Blandin G."/>
            <person name="Westenberger S.J."/>
            <person name="Caler E."/>
            <person name="Cerqueira G.C."/>
            <person name="Branche C."/>
            <person name="Haas B."/>
            <person name="Anupama A."/>
            <person name="Arner E."/>
            <person name="Aslund L."/>
            <person name="Attipoe P."/>
            <person name="Bontempi E."/>
            <person name="Bringaud F."/>
            <person name="Burton P."/>
            <person name="Cadag E."/>
            <person name="Campbell D.A."/>
            <person name="Carrington M."/>
            <person name="Crabtree J."/>
            <person name="Darban H."/>
            <person name="da Silveira J.F."/>
            <person name="de Jong P."/>
            <person name="Edwards K."/>
            <person name="Englund P.T."/>
            <person name="Fazelina G."/>
            <person name="Feldblyum T."/>
            <person name="Ferella M."/>
            <person name="Frasch A.C."/>
            <person name="Gull K."/>
            <person name="Horn D."/>
            <person name="Hou L."/>
            <person name="Huang Y."/>
            <person name="Kindlund E."/>
            <person name="Klingbeil M."/>
            <person name="Kluge S."/>
            <person name="Koo H."/>
            <person name="Lacerda D."/>
            <person name="Levin M.J."/>
            <person name="Lorenzi H."/>
            <person name="Louie T."/>
            <person name="Machado C.R."/>
            <person name="McCulloch R."/>
            <person name="McKenna A."/>
            <person name="Mizuno Y."/>
            <person name="Mottram J.C."/>
            <person name="Nelson S."/>
            <person name="Ochaya S."/>
            <person name="Osoegawa K."/>
            <person name="Pai G."/>
            <person name="Parsons M."/>
            <person name="Pentony M."/>
            <person name="Pettersson U."/>
            <person name="Pop M."/>
            <person name="Ramirez J.L."/>
            <person name="Rinta J."/>
            <person name="Robertson L."/>
            <person name="Salzberg S.L."/>
            <person name="Sanchez D.O."/>
            <person name="Seyler A."/>
            <person name="Sharma R."/>
            <person name="Shetty J."/>
            <person name="Simpson A.J."/>
            <person name="Sisk E."/>
            <person name="Tammi M.T."/>
            <person name="Tarleton R."/>
            <person name="Teixeira S."/>
            <person name="Van Aken S."/>
            <person name="Vogt C."/>
            <person name="Ward P.N."/>
            <person name="Wickstead B."/>
            <person name="Wortman J."/>
            <person name="White O."/>
            <person name="Fraser C.M."/>
            <person name="Stuart K.D."/>
            <person name="Andersson B."/>
        </authorList>
    </citation>
    <scope>NUCLEOTIDE SEQUENCE [LARGE SCALE GENOMIC DNA]</scope>
    <source>
        <strain evidence="3 4">CL Brener</strain>
    </source>
</reference>
<dbReference type="InParanoid" id="Q4DM14"/>
<dbReference type="GeneID" id="3547115"/>
<feature type="compositionally biased region" description="Polar residues" evidence="1">
    <location>
        <begin position="395"/>
        <end position="404"/>
    </location>
</feature>
<comment type="caution">
    <text evidence="3">The sequence shown here is derived from an EMBL/GenBank/DDBJ whole genome shotgun (WGS) entry which is preliminary data.</text>
</comment>
<feature type="compositionally biased region" description="Polar residues" evidence="1">
    <location>
        <begin position="179"/>
        <end position="192"/>
    </location>
</feature>
<feature type="compositionally biased region" description="Polar residues" evidence="1">
    <location>
        <begin position="270"/>
        <end position="300"/>
    </location>
</feature>
<evidence type="ECO:0000313" key="3">
    <source>
        <dbReference type="EMBL" id="EAN93557.1"/>
    </source>
</evidence>